<keyword evidence="2" id="KW-1185">Reference proteome</keyword>
<reference evidence="1 2" key="1">
    <citation type="submission" date="2020-08" db="EMBL/GenBank/DDBJ databases">
        <title>Description of novel Flavobacterium F-408 isolate.</title>
        <authorList>
            <person name="Saticioglu I.B."/>
            <person name="Duman M."/>
            <person name="Altun S."/>
        </authorList>
    </citation>
    <scope>NUCLEOTIDE SEQUENCE [LARGE SCALE GENOMIC DNA]</scope>
    <source>
        <strain evidence="1 2">F-408</strain>
    </source>
</reference>
<dbReference type="Proteomes" id="UP000605990">
    <property type="component" value="Unassembled WGS sequence"/>
</dbReference>
<sequence length="494" mass="57763">MKYFLFLFSIFSFSQSPTFQWSESFDIKHSYDIIGEIDTDLYFSFVKNNQLKFYVLDKNLTKIKEGNLSFDCEDALFQFDDPTLKQYTNLEYEVVSDKIIHLVRSFDEKKNILQIYYGLSTSDLSKKIKLNKVFEINEMDKTRRGVVISQDKSKILFFYKKKQELTYKVYDNTFTKIINEGNYIFPVSDDKSKFESFNVDNNGNIISIVSKLKEKNDKLKGFSETQYIAFITKNNQTTEPITFDFKGYDISYINCFFTTPNSVIFTGFLNSLDGNSKDKRVTSKMFFSNFSSNDYKLVNENLVNVDGLYPEKINNKDDFMAYDIKNIYYKSNGGYSVVAEQNYNYSAMTSGFNSPMVSYSSVKKYGDIAVINFKKNFEIENTTRIPKLQSNFSNVSIASTFKDDVIYVFYDDLAANFELKNEDDLKRNITKGFVSNLKDRSIFSIVVQPDGKYKKHKIFDYKNDKRELLFRNSFYLKNGNFLTRTFNHIGLIKL</sequence>
<dbReference type="RefSeq" id="WP_166128681.1">
    <property type="nucleotide sequence ID" value="NZ_JAANOQ010000005.1"/>
</dbReference>
<dbReference type="EMBL" id="JACRUN010000004">
    <property type="protein sequence ID" value="MBC5834829.1"/>
    <property type="molecule type" value="Genomic_DNA"/>
</dbReference>
<name>A0ABR7IYY8_9FLAO</name>
<comment type="caution">
    <text evidence="1">The sequence shown here is derived from an EMBL/GenBank/DDBJ whole genome shotgun (WGS) entry which is preliminary data.</text>
</comment>
<accession>A0ABR7IYY8</accession>
<organism evidence="1 2">
    <name type="scientific">Flavobacterium bernardetii</name>
    <dbReference type="NCBI Taxonomy" id="2813823"/>
    <lineage>
        <taxon>Bacteria</taxon>
        <taxon>Pseudomonadati</taxon>
        <taxon>Bacteroidota</taxon>
        <taxon>Flavobacteriia</taxon>
        <taxon>Flavobacteriales</taxon>
        <taxon>Flavobacteriaceae</taxon>
        <taxon>Flavobacterium</taxon>
    </lineage>
</organism>
<protein>
    <submittedName>
        <fullName evidence="1">Uncharacterized protein</fullName>
    </submittedName>
</protein>
<proteinExistence type="predicted"/>
<evidence type="ECO:0000313" key="1">
    <source>
        <dbReference type="EMBL" id="MBC5834829.1"/>
    </source>
</evidence>
<gene>
    <name evidence="1" type="ORF">H8R27_08015</name>
</gene>
<evidence type="ECO:0000313" key="2">
    <source>
        <dbReference type="Proteomes" id="UP000605990"/>
    </source>
</evidence>